<sequence length="44" mass="4785">MEVSIMPSTTQVLMRGIYIALLGVGVYVSILGIKALRAYVKKNS</sequence>
<keyword evidence="1" id="KW-0472">Membrane</keyword>
<keyword evidence="1" id="KW-1133">Transmembrane helix</keyword>
<organism evidence="2 3">
    <name type="scientific">Andreesenia angusta</name>
    <dbReference type="NCBI Taxonomy" id="39480"/>
    <lineage>
        <taxon>Bacteria</taxon>
        <taxon>Bacillati</taxon>
        <taxon>Bacillota</taxon>
        <taxon>Tissierellia</taxon>
        <taxon>Tissierellales</taxon>
        <taxon>Gottschalkiaceae</taxon>
        <taxon>Andreesenia</taxon>
    </lineage>
</organism>
<gene>
    <name evidence="2" type="ORF">EUAN_19910</name>
</gene>
<dbReference type="EMBL" id="MKIE01000009">
    <property type="protein sequence ID" value="OHW61671.1"/>
    <property type="molecule type" value="Genomic_DNA"/>
</dbReference>
<name>A0A1S1V4R8_9FIRM</name>
<dbReference type="Proteomes" id="UP000180254">
    <property type="component" value="Unassembled WGS sequence"/>
</dbReference>
<dbReference type="STRING" id="39480.EUAN_19910"/>
<accession>A0A1S1V4R8</accession>
<keyword evidence="3" id="KW-1185">Reference proteome</keyword>
<proteinExistence type="predicted"/>
<feature type="transmembrane region" description="Helical" evidence="1">
    <location>
        <begin position="12"/>
        <end position="33"/>
    </location>
</feature>
<evidence type="ECO:0000313" key="2">
    <source>
        <dbReference type="EMBL" id="OHW61671.1"/>
    </source>
</evidence>
<evidence type="ECO:0000313" key="3">
    <source>
        <dbReference type="Proteomes" id="UP000180254"/>
    </source>
</evidence>
<evidence type="ECO:0000256" key="1">
    <source>
        <dbReference type="SAM" id="Phobius"/>
    </source>
</evidence>
<protein>
    <submittedName>
        <fullName evidence="2">Uncharacterized protein</fullName>
    </submittedName>
</protein>
<dbReference type="AlphaFoldDB" id="A0A1S1V4R8"/>
<comment type="caution">
    <text evidence="2">The sequence shown here is derived from an EMBL/GenBank/DDBJ whole genome shotgun (WGS) entry which is preliminary data.</text>
</comment>
<keyword evidence="1" id="KW-0812">Transmembrane</keyword>
<dbReference type="RefSeq" id="WP_281182094.1">
    <property type="nucleotide sequence ID" value="NZ_MKIE01000009.1"/>
</dbReference>
<reference evidence="2 3" key="1">
    <citation type="submission" date="2016-09" db="EMBL/GenBank/DDBJ databases">
        <title>Genome sequence of Eubacterium angustum.</title>
        <authorList>
            <person name="Poehlein A."/>
            <person name="Daniel R."/>
        </authorList>
    </citation>
    <scope>NUCLEOTIDE SEQUENCE [LARGE SCALE GENOMIC DNA]</scope>
    <source>
        <strain evidence="2 3">DSM 1989</strain>
    </source>
</reference>